<sequence length="163" mass="17075">MGWFASTLKTACADDLKDKNAMAVDTLTALNAYELMYNTACLSDPTTNTYCYIDAAASPNPADLYLYQLPFGTSVPPNTTGFTCSSCSKSILGSYAAALDNNTIAADLTGLKTAYGPSVQIVDAVCGNQFAKSGAVNSATSVHFSYGFSGILVAVLALWSLIF</sequence>
<keyword evidence="1" id="KW-0812">Transmembrane</keyword>
<keyword evidence="1" id="KW-1133">Transmembrane helix</keyword>
<comment type="caution">
    <text evidence="3">The sequence shown here is derived from an EMBL/GenBank/DDBJ whole genome shotgun (WGS) entry which is preliminary data.</text>
</comment>
<evidence type="ECO:0000256" key="1">
    <source>
        <dbReference type="SAM" id="Phobius"/>
    </source>
</evidence>
<keyword evidence="4" id="KW-1185">Reference proteome</keyword>
<protein>
    <recommendedName>
        <fullName evidence="2">DUF7729 domain-containing protein</fullName>
    </recommendedName>
</protein>
<dbReference type="Pfam" id="PF24855">
    <property type="entry name" value="DUF7729"/>
    <property type="match status" value="1"/>
</dbReference>
<dbReference type="OrthoDB" id="2564812at2759"/>
<feature type="domain" description="DUF7729" evidence="2">
    <location>
        <begin position="1"/>
        <end position="132"/>
    </location>
</feature>
<accession>A0A9P5XG31</accession>
<dbReference type="PANTHER" id="PTHR39460">
    <property type="entry name" value="EXPRESSED PROTEIN"/>
    <property type="match status" value="1"/>
</dbReference>
<dbReference type="InterPro" id="IPR056146">
    <property type="entry name" value="DUF7729"/>
</dbReference>
<gene>
    <name evidence="3" type="ORF">P691DRAFT_810634</name>
</gene>
<dbReference type="AlphaFoldDB" id="A0A9P5XG31"/>
<reference evidence="3" key="1">
    <citation type="submission" date="2020-11" db="EMBL/GenBank/DDBJ databases">
        <authorList>
            <consortium name="DOE Joint Genome Institute"/>
            <person name="Ahrendt S."/>
            <person name="Riley R."/>
            <person name="Andreopoulos W."/>
            <person name="Labutti K."/>
            <person name="Pangilinan J."/>
            <person name="Ruiz-Duenas F.J."/>
            <person name="Barrasa J.M."/>
            <person name="Sanchez-Garcia M."/>
            <person name="Camarero S."/>
            <person name="Miyauchi S."/>
            <person name="Serrano A."/>
            <person name="Linde D."/>
            <person name="Babiker R."/>
            <person name="Drula E."/>
            <person name="Ayuso-Fernandez I."/>
            <person name="Pacheco R."/>
            <person name="Padilla G."/>
            <person name="Ferreira P."/>
            <person name="Barriuso J."/>
            <person name="Kellner H."/>
            <person name="Castanera R."/>
            <person name="Alfaro M."/>
            <person name="Ramirez L."/>
            <person name="Pisabarro A.G."/>
            <person name="Kuo A."/>
            <person name="Tritt A."/>
            <person name="Lipzen A."/>
            <person name="He G."/>
            <person name="Yan M."/>
            <person name="Ng V."/>
            <person name="Cullen D."/>
            <person name="Martin F."/>
            <person name="Rosso M.-N."/>
            <person name="Henrissat B."/>
            <person name="Hibbett D."/>
            <person name="Martinez A.T."/>
            <person name="Grigoriev I.V."/>
        </authorList>
    </citation>
    <scope>NUCLEOTIDE SEQUENCE</scope>
    <source>
        <strain evidence="3">MF-IS2</strain>
    </source>
</reference>
<evidence type="ECO:0000313" key="4">
    <source>
        <dbReference type="Proteomes" id="UP000807342"/>
    </source>
</evidence>
<evidence type="ECO:0000313" key="3">
    <source>
        <dbReference type="EMBL" id="KAF9450319.1"/>
    </source>
</evidence>
<name>A0A9P5XG31_9AGAR</name>
<dbReference type="PANTHER" id="PTHR39460:SF1">
    <property type="entry name" value="C6 TRANSCRIPTION FACTOR"/>
    <property type="match status" value="1"/>
</dbReference>
<keyword evidence="1" id="KW-0472">Membrane</keyword>
<dbReference type="EMBL" id="MU151108">
    <property type="protein sequence ID" value="KAF9450319.1"/>
    <property type="molecule type" value="Genomic_DNA"/>
</dbReference>
<dbReference type="Proteomes" id="UP000807342">
    <property type="component" value="Unassembled WGS sequence"/>
</dbReference>
<evidence type="ECO:0000259" key="2">
    <source>
        <dbReference type="Pfam" id="PF24855"/>
    </source>
</evidence>
<feature type="transmembrane region" description="Helical" evidence="1">
    <location>
        <begin position="144"/>
        <end position="162"/>
    </location>
</feature>
<proteinExistence type="predicted"/>
<organism evidence="3 4">
    <name type="scientific">Macrolepiota fuliginosa MF-IS2</name>
    <dbReference type="NCBI Taxonomy" id="1400762"/>
    <lineage>
        <taxon>Eukaryota</taxon>
        <taxon>Fungi</taxon>
        <taxon>Dikarya</taxon>
        <taxon>Basidiomycota</taxon>
        <taxon>Agaricomycotina</taxon>
        <taxon>Agaricomycetes</taxon>
        <taxon>Agaricomycetidae</taxon>
        <taxon>Agaricales</taxon>
        <taxon>Agaricineae</taxon>
        <taxon>Agaricaceae</taxon>
        <taxon>Macrolepiota</taxon>
    </lineage>
</organism>